<dbReference type="EMBL" id="JAUSUA010000001">
    <property type="protein sequence ID" value="MDQ0206364.1"/>
    <property type="molecule type" value="Genomic_DNA"/>
</dbReference>
<evidence type="ECO:0000256" key="13">
    <source>
        <dbReference type="ARBA" id="ARBA00023211"/>
    </source>
</evidence>
<keyword evidence="9 14" id="KW-0540">Nuclease</keyword>
<dbReference type="SUPFAM" id="SSF53098">
    <property type="entry name" value="Ribonuclease H-like"/>
    <property type="match status" value="1"/>
</dbReference>
<comment type="cofactor">
    <cofactor evidence="2">
        <name>Mg(2+)</name>
        <dbReference type="ChEBI" id="CHEBI:18420"/>
    </cofactor>
</comment>
<evidence type="ECO:0000256" key="6">
    <source>
        <dbReference type="ARBA" id="ARBA00012180"/>
    </source>
</evidence>
<evidence type="ECO:0000256" key="8">
    <source>
        <dbReference type="ARBA" id="ARBA00022490"/>
    </source>
</evidence>
<evidence type="ECO:0000313" key="20">
    <source>
        <dbReference type="EMBL" id="MDQ0206364.1"/>
    </source>
</evidence>
<comment type="caution">
    <text evidence="20">The sequence shown here is derived from an EMBL/GenBank/DDBJ whole genome shotgun (WGS) entry which is preliminary data.</text>
</comment>
<evidence type="ECO:0000256" key="16">
    <source>
        <dbReference type="RuleBase" id="RU003515"/>
    </source>
</evidence>
<evidence type="ECO:0000259" key="19">
    <source>
        <dbReference type="PROSITE" id="PS51975"/>
    </source>
</evidence>
<evidence type="ECO:0000256" key="15">
    <source>
        <dbReference type="PROSITE-ProRule" id="PRU01319"/>
    </source>
</evidence>
<dbReference type="InterPro" id="IPR001352">
    <property type="entry name" value="RNase_HII/HIII"/>
</dbReference>
<evidence type="ECO:0000256" key="9">
    <source>
        <dbReference type="ARBA" id="ARBA00022722"/>
    </source>
</evidence>
<feature type="domain" description="RNase H type-2" evidence="19">
    <location>
        <begin position="73"/>
        <end position="257"/>
    </location>
</feature>
<protein>
    <recommendedName>
        <fullName evidence="7 14">Ribonuclease HII</fullName>
        <shortName evidence="14">RNase HII</shortName>
        <ecNumber evidence="6 14">3.1.26.4</ecNumber>
    </recommendedName>
</protein>
<dbReference type="Gene3D" id="3.30.420.10">
    <property type="entry name" value="Ribonuclease H-like superfamily/Ribonuclease H"/>
    <property type="match status" value="1"/>
</dbReference>
<evidence type="ECO:0000256" key="3">
    <source>
        <dbReference type="ARBA" id="ARBA00004065"/>
    </source>
</evidence>
<comment type="subcellular location">
    <subcellularLocation>
        <location evidence="4 14">Cytoplasm</location>
    </subcellularLocation>
</comment>
<organism evidence="20 21">
    <name type="scientific">Alkalicoccobacillus murimartini</name>
    <dbReference type="NCBI Taxonomy" id="171685"/>
    <lineage>
        <taxon>Bacteria</taxon>
        <taxon>Bacillati</taxon>
        <taxon>Bacillota</taxon>
        <taxon>Bacilli</taxon>
        <taxon>Bacillales</taxon>
        <taxon>Bacillaceae</taxon>
        <taxon>Alkalicoccobacillus</taxon>
    </lineage>
</organism>
<keyword evidence="10 14" id="KW-0479">Metal-binding</keyword>
<feature type="compositionally biased region" description="Polar residues" evidence="18">
    <location>
        <begin position="1"/>
        <end position="26"/>
    </location>
</feature>
<dbReference type="GO" id="GO:0004523">
    <property type="term" value="F:RNA-DNA hybrid ribonuclease activity"/>
    <property type="evidence" value="ECO:0007669"/>
    <property type="project" value="UniProtKB-EC"/>
</dbReference>
<evidence type="ECO:0000313" key="21">
    <source>
        <dbReference type="Proteomes" id="UP001225034"/>
    </source>
</evidence>
<dbReference type="Pfam" id="PF01351">
    <property type="entry name" value="RNase_HII"/>
    <property type="match status" value="1"/>
</dbReference>
<evidence type="ECO:0000256" key="7">
    <source>
        <dbReference type="ARBA" id="ARBA00019179"/>
    </source>
</evidence>
<keyword evidence="11 14" id="KW-0255">Endonuclease</keyword>
<feature type="coiled-coil region" evidence="17">
    <location>
        <begin position="36"/>
        <end position="66"/>
    </location>
</feature>
<sequence length="257" mass="29038">MQNQSIREIKQQLASASTSEARSYIQQLEEDPRKGVQSLLKQYKREQEKKDELLAMFERMQEYEREITNQGFQCIAGLDEAGRGPLAGPVVAAAVILPADTTLVGLTDSKKLSKKKREFYFDEIKRQAIAYSIQEVDVELIDEINIYQATKRAMQLAVSDLSVQADYLLLDAMNLPIEVEQTSLIKGDQKSLSIAAASVLAKVWRDRLMEKLDQEYPQYGFATHAGYGTASHLQALKNYGVTPAHRRTFQPVKDYIS</sequence>
<dbReference type="CDD" id="cd07182">
    <property type="entry name" value="RNase_HII_bacteria_HII_like"/>
    <property type="match status" value="1"/>
</dbReference>
<dbReference type="PANTHER" id="PTHR10954:SF18">
    <property type="entry name" value="RIBONUCLEASE HII"/>
    <property type="match status" value="1"/>
</dbReference>
<evidence type="ECO:0000256" key="18">
    <source>
        <dbReference type="SAM" id="MobiDB-lite"/>
    </source>
</evidence>
<evidence type="ECO:0000256" key="12">
    <source>
        <dbReference type="ARBA" id="ARBA00022801"/>
    </source>
</evidence>
<feature type="binding site" evidence="14 15">
    <location>
        <position position="80"/>
    </location>
    <ligand>
        <name>a divalent metal cation</name>
        <dbReference type="ChEBI" id="CHEBI:60240"/>
    </ligand>
</feature>
<dbReference type="NCBIfam" id="NF000594">
    <property type="entry name" value="PRK00015.1-1"/>
    <property type="match status" value="1"/>
</dbReference>
<evidence type="ECO:0000256" key="11">
    <source>
        <dbReference type="ARBA" id="ARBA00022759"/>
    </source>
</evidence>
<comment type="cofactor">
    <cofactor evidence="14 15">
        <name>Mn(2+)</name>
        <dbReference type="ChEBI" id="CHEBI:29035"/>
    </cofactor>
    <cofactor evidence="14 15">
        <name>Mg(2+)</name>
        <dbReference type="ChEBI" id="CHEBI:18420"/>
    </cofactor>
    <text evidence="14 15">Manganese or magnesium. Binds 1 divalent metal ion per monomer in the absence of substrate. May bind a second metal ion after substrate binding.</text>
</comment>
<evidence type="ECO:0000256" key="10">
    <source>
        <dbReference type="ARBA" id="ARBA00022723"/>
    </source>
</evidence>
<gene>
    <name evidence="14" type="primary">rnhB</name>
    <name evidence="20" type="ORF">J2S05_001138</name>
</gene>
<keyword evidence="13 14" id="KW-0464">Manganese</keyword>
<reference evidence="20 21" key="1">
    <citation type="submission" date="2023-07" db="EMBL/GenBank/DDBJ databases">
        <title>Genomic Encyclopedia of Type Strains, Phase IV (KMG-IV): sequencing the most valuable type-strain genomes for metagenomic binning, comparative biology and taxonomic classification.</title>
        <authorList>
            <person name="Goeker M."/>
        </authorList>
    </citation>
    <scope>NUCLEOTIDE SEQUENCE [LARGE SCALE GENOMIC DNA]</scope>
    <source>
        <strain evidence="20 21">DSM 19154</strain>
    </source>
</reference>
<feature type="binding site" evidence="14 15">
    <location>
        <position position="171"/>
    </location>
    <ligand>
        <name>a divalent metal cation</name>
        <dbReference type="ChEBI" id="CHEBI:60240"/>
    </ligand>
</feature>
<keyword evidence="17" id="KW-0175">Coiled coil</keyword>
<comment type="function">
    <text evidence="3 14 16">Endonuclease that specifically degrades the RNA of RNA-DNA hybrids.</text>
</comment>
<dbReference type="HAMAP" id="MF_00052_B">
    <property type="entry name" value="RNase_HII_B"/>
    <property type="match status" value="1"/>
</dbReference>
<dbReference type="EC" id="3.1.26.4" evidence="6 14"/>
<keyword evidence="21" id="KW-1185">Reference proteome</keyword>
<name>A0ABT9YF65_9BACI</name>
<dbReference type="InterPro" id="IPR012337">
    <property type="entry name" value="RNaseH-like_sf"/>
</dbReference>
<dbReference type="InterPro" id="IPR036397">
    <property type="entry name" value="RNaseH_sf"/>
</dbReference>
<dbReference type="PROSITE" id="PS51975">
    <property type="entry name" value="RNASE_H_2"/>
    <property type="match status" value="1"/>
</dbReference>
<dbReference type="InterPro" id="IPR022898">
    <property type="entry name" value="RNase_HII"/>
</dbReference>
<keyword evidence="12 14" id="KW-0378">Hydrolase</keyword>
<accession>A0ABT9YF65</accession>
<feature type="region of interest" description="Disordered" evidence="18">
    <location>
        <begin position="1"/>
        <end position="32"/>
    </location>
</feature>
<dbReference type="NCBIfam" id="NF000595">
    <property type="entry name" value="PRK00015.1-3"/>
    <property type="match status" value="1"/>
</dbReference>
<dbReference type="RefSeq" id="WP_306980707.1">
    <property type="nucleotide sequence ID" value="NZ_JAUSUA010000001.1"/>
</dbReference>
<evidence type="ECO:0000256" key="1">
    <source>
        <dbReference type="ARBA" id="ARBA00000077"/>
    </source>
</evidence>
<keyword evidence="8 14" id="KW-0963">Cytoplasm</keyword>
<evidence type="ECO:0000256" key="2">
    <source>
        <dbReference type="ARBA" id="ARBA00001946"/>
    </source>
</evidence>
<evidence type="ECO:0000256" key="17">
    <source>
        <dbReference type="SAM" id="Coils"/>
    </source>
</evidence>
<proteinExistence type="inferred from homology"/>
<dbReference type="InterPro" id="IPR024567">
    <property type="entry name" value="RNase_HII/HIII_dom"/>
</dbReference>
<evidence type="ECO:0000256" key="4">
    <source>
        <dbReference type="ARBA" id="ARBA00004496"/>
    </source>
</evidence>
<comment type="similarity">
    <text evidence="5 14 16">Belongs to the RNase HII family.</text>
</comment>
<evidence type="ECO:0000256" key="14">
    <source>
        <dbReference type="HAMAP-Rule" id="MF_00052"/>
    </source>
</evidence>
<dbReference type="PANTHER" id="PTHR10954">
    <property type="entry name" value="RIBONUCLEASE H2 SUBUNIT A"/>
    <property type="match status" value="1"/>
</dbReference>
<comment type="catalytic activity">
    <reaction evidence="1 14 15 16">
        <text>Endonucleolytic cleavage to 5'-phosphomonoester.</text>
        <dbReference type="EC" id="3.1.26.4"/>
    </reaction>
</comment>
<evidence type="ECO:0000256" key="5">
    <source>
        <dbReference type="ARBA" id="ARBA00007383"/>
    </source>
</evidence>
<dbReference type="Proteomes" id="UP001225034">
    <property type="component" value="Unassembled WGS sequence"/>
</dbReference>
<feature type="binding site" evidence="14 15">
    <location>
        <position position="79"/>
    </location>
    <ligand>
        <name>a divalent metal cation</name>
        <dbReference type="ChEBI" id="CHEBI:60240"/>
    </ligand>
</feature>